<dbReference type="EMBL" id="JAMZIH010001031">
    <property type="protein sequence ID" value="KAJ1678582.1"/>
    <property type="molecule type" value="Genomic_DNA"/>
</dbReference>
<sequence length="117" mass="13622">MRKIYKDRLTDPREEEFDELAEALEKKFDLEPHTFAWNPPTRHQSASLASSRALQPYPATRRDKRARVCDTECGNEKQQKQRQTPLQGEVPKGPTTRSMAKQCQAEQQRRAKGKRRA</sequence>
<proteinExistence type="predicted"/>
<comment type="caution">
    <text evidence="1">The sequence shown here is derived from an EMBL/GenBank/DDBJ whole genome shotgun (WGS) entry which is preliminary data.</text>
</comment>
<reference evidence="1" key="1">
    <citation type="submission" date="2022-06" db="EMBL/GenBank/DDBJ databases">
        <title>Phylogenomic reconstructions and comparative analyses of Kickxellomycotina fungi.</title>
        <authorList>
            <person name="Reynolds N.K."/>
            <person name="Stajich J.E."/>
            <person name="Barry K."/>
            <person name="Grigoriev I.V."/>
            <person name="Crous P."/>
            <person name="Smith M.E."/>
        </authorList>
    </citation>
    <scope>NUCLEOTIDE SEQUENCE</scope>
    <source>
        <strain evidence="1">RSA 2271</strain>
    </source>
</reference>
<gene>
    <name evidence="1" type="ORF">EV182_003762</name>
</gene>
<protein>
    <submittedName>
        <fullName evidence="1">Uncharacterized protein</fullName>
    </submittedName>
</protein>
<evidence type="ECO:0000313" key="1">
    <source>
        <dbReference type="EMBL" id="KAJ1678582.1"/>
    </source>
</evidence>
<accession>A0ACC1HTL1</accession>
<evidence type="ECO:0000313" key="2">
    <source>
        <dbReference type="Proteomes" id="UP001145114"/>
    </source>
</evidence>
<dbReference type="Proteomes" id="UP001145114">
    <property type="component" value="Unassembled WGS sequence"/>
</dbReference>
<name>A0ACC1HTL1_9FUNG</name>
<organism evidence="1 2">
    <name type="scientific">Spiromyces aspiralis</name>
    <dbReference type="NCBI Taxonomy" id="68401"/>
    <lineage>
        <taxon>Eukaryota</taxon>
        <taxon>Fungi</taxon>
        <taxon>Fungi incertae sedis</taxon>
        <taxon>Zoopagomycota</taxon>
        <taxon>Kickxellomycotina</taxon>
        <taxon>Kickxellomycetes</taxon>
        <taxon>Kickxellales</taxon>
        <taxon>Kickxellaceae</taxon>
        <taxon>Spiromyces</taxon>
    </lineage>
</organism>
<keyword evidence="2" id="KW-1185">Reference proteome</keyword>